<dbReference type="PROSITE" id="PS00194">
    <property type="entry name" value="THIOREDOXIN_1"/>
    <property type="match status" value="1"/>
</dbReference>
<evidence type="ECO:0000313" key="12">
    <source>
        <dbReference type="Proteomes" id="UP001497512"/>
    </source>
</evidence>
<name>A0ABP0V444_9BRYO</name>
<dbReference type="Pfam" id="PF00085">
    <property type="entry name" value="Thioredoxin"/>
    <property type="match status" value="1"/>
</dbReference>
<dbReference type="Gene3D" id="3.40.30.10">
    <property type="entry name" value="Glutaredoxin"/>
    <property type="match status" value="1"/>
</dbReference>
<dbReference type="InterPro" id="IPR013766">
    <property type="entry name" value="Thioredoxin_domain"/>
</dbReference>
<feature type="domain" description="Thioredoxin" evidence="10">
    <location>
        <begin position="67"/>
        <end position="199"/>
    </location>
</feature>
<evidence type="ECO:0000256" key="7">
    <source>
        <dbReference type="ARBA" id="ARBA00023180"/>
    </source>
</evidence>
<evidence type="ECO:0000256" key="4">
    <source>
        <dbReference type="ARBA" id="ARBA00022827"/>
    </source>
</evidence>
<evidence type="ECO:0000256" key="2">
    <source>
        <dbReference type="ARBA" id="ARBA00022630"/>
    </source>
</evidence>
<evidence type="ECO:0000256" key="6">
    <source>
        <dbReference type="ARBA" id="ARBA00023157"/>
    </source>
</evidence>
<keyword evidence="4 8" id="KW-0274">FAD</keyword>
<evidence type="ECO:0000256" key="8">
    <source>
        <dbReference type="RuleBase" id="RU371123"/>
    </source>
</evidence>
<evidence type="ECO:0000259" key="10">
    <source>
        <dbReference type="PROSITE" id="PS51352"/>
    </source>
</evidence>
<protein>
    <recommendedName>
        <fullName evidence="8">Sulfhydryl oxidase</fullName>
        <ecNumber evidence="8">1.8.3.2</ecNumber>
    </recommendedName>
</protein>
<dbReference type="Gene3D" id="1.20.120.310">
    <property type="entry name" value="ERV/ALR sulfhydryl oxidase domain"/>
    <property type="match status" value="1"/>
</dbReference>
<dbReference type="InterPro" id="IPR017905">
    <property type="entry name" value="ERV/ALR_sulphydryl_oxidase"/>
</dbReference>
<dbReference type="SUPFAM" id="SSF69000">
    <property type="entry name" value="FAD-dependent thiol oxidase"/>
    <property type="match status" value="1"/>
</dbReference>
<sequence length="543" mass="60595">MSVPGPLHSWMQRRRWAMRRGGGAWQSPPSMVLRLLFPVLVLVLLTSLEGGNAARWGSGSAVDDGALTSGDLVPTLNAETFNSSLLAAPANWALVEFYANWCPACKKYKPHFERVARLFTGPNRVHEGVVYFAKVDCADQASQKLCERFSIRYYPSLLWALPPVLAISSRSAKIQSPLEEITNAQTAEALLEQINKRIGKSFSLSDATTEDGKASGTNTSEPLQMPASLHDVEEATAQAFKIIVDEKMLISDNRGSFVQFLMLLVVHHPSERCRKGSANLLVNLAELWPAGQVPTAAFLDHPLCGSGLPRNFWVSCRGERRGYSCGLWLLFHSLSVRVADSESAAAFSAIHSFVEHFFNCQECQQHFLEMISRKRDVIASQEDLVLWLWHAHNEVNMRLAKEEEVSKIWNPNYPKVVWPTRQQCSECRVVASVEKASSTEEPEWAVKAVYKFLKDWYGASLLTFPDTIHEGVESEGQIAVSRGGDESGRNGSSAVRNIAAVAILLASCGFGLVALWWRMQQKKRKAAYSSCCYAYGRRRRRRI</sequence>
<proteinExistence type="predicted"/>
<keyword evidence="2 8" id="KW-0285">Flavoprotein</keyword>
<feature type="transmembrane region" description="Helical" evidence="8">
    <location>
        <begin position="498"/>
        <end position="517"/>
    </location>
</feature>
<keyword evidence="7" id="KW-0325">Glycoprotein</keyword>
<keyword evidence="8" id="KW-0812">Transmembrane</keyword>
<dbReference type="SUPFAM" id="SSF52833">
    <property type="entry name" value="Thioredoxin-like"/>
    <property type="match status" value="1"/>
</dbReference>
<dbReference type="PANTHER" id="PTHR22897">
    <property type="entry name" value="QUIESCIN Q6-RELATED SULFHYDRYL OXIDASE"/>
    <property type="match status" value="1"/>
</dbReference>
<dbReference type="InterPro" id="IPR036249">
    <property type="entry name" value="Thioredoxin-like_sf"/>
</dbReference>
<comment type="catalytic activity">
    <reaction evidence="8">
        <text>2 R'C(R)SH + O2 = R'C(R)S-S(R)CR' + H2O2</text>
        <dbReference type="Rhea" id="RHEA:17357"/>
        <dbReference type="ChEBI" id="CHEBI:15379"/>
        <dbReference type="ChEBI" id="CHEBI:16240"/>
        <dbReference type="ChEBI" id="CHEBI:16520"/>
        <dbReference type="ChEBI" id="CHEBI:17412"/>
        <dbReference type="EC" id="1.8.3.2"/>
    </reaction>
</comment>
<evidence type="ECO:0000256" key="5">
    <source>
        <dbReference type="ARBA" id="ARBA00023002"/>
    </source>
</evidence>
<dbReference type="PROSITE" id="PS51352">
    <property type="entry name" value="THIOREDOXIN_2"/>
    <property type="match status" value="1"/>
</dbReference>
<evidence type="ECO:0000313" key="11">
    <source>
        <dbReference type="EMBL" id="CAK9234154.1"/>
    </source>
</evidence>
<dbReference type="EC" id="1.8.3.2" evidence="8"/>
<keyword evidence="12" id="KW-1185">Reference proteome</keyword>
<organism evidence="11 12">
    <name type="scientific">Sphagnum troendelagicum</name>
    <dbReference type="NCBI Taxonomy" id="128251"/>
    <lineage>
        <taxon>Eukaryota</taxon>
        <taxon>Viridiplantae</taxon>
        <taxon>Streptophyta</taxon>
        <taxon>Embryophyta</taxon>
        <taxon>Bryophyta</taxon>
        <taxon>Sphagnophytina</taxon>
        <taxon>Sphagnopsida</taxon>
        <taxon>Sphagnales</taxon>
        <taxon>Sphagnaceae</taxon>
        <taxon>Sphagnum</taxon>
    </lineage>
</organism>
<dbReference type="EMBL" id="OZ019900">
    <property type="protein sequence ID" value="CAK9234154.1"/>
    <property type="molecule type" value="Genomic_DNA"/>
</dbReference>
<feature type="domain" description="ERV/ALR sulfhydryl oxidase" evidence="9">
    <location>
        <begin position="316"/>
        <end position="413"/>
    </location>
</feature>
<evidence type="ECO:0000256" key="1">
    <source>
        <dbReference type="ARBA" id="ARBA00001974"/>
    </source>
</evidence>
<keyword evidence="8" id="KW-1133">Transmembrane helix</keyword>
<comment type="cofactor">
    <cofactor evidence="1 8">
        <name>FAD</name>
        <dbReference type="ChEBI" id="CHEBI:57692"/>
    </cofactor>
</comment>
<gene>
    <name evidence="11" type="ORF">CSSPTR1EN2_LOCUS22067</name>
</gene>
<dbReference type="InterPro" id="IPR017937">
    <property type="entry name" value="Thioredoxin_CS"/>
</dbReference>
<evidence type="ECO:0000259" key="9">
    <source>
        <dbReference type="PROSITE" id="PS51324"/>
    </source>
</evidence>
<dbReference type="PANTHER" id="PTHR22897:SF8">
    <property type="entry name" value="SULFHYDRYL OXIDASE"/>
    <property type="match status" value="1"/>
</dbReference>
<accession>A0ABP0V444</accession>
<dbReference type="Pfam" id="PF04777">
    <property type="entry name" value="Evr1_Alr"/>
    <property type="match status" value="1"/>
</dbReference>
<reference evidence="11" key="1">
    <citation type="submission" date="2024-02" db="EMBL/GenBank/DDBJ databases">
        <authorList>
            <consortium name="ELIXIR-Norway"/>
            <consortium name="Elixir Norway"/>
        </authorList>
    </citation>
    <scope>NUCLEOTIDE SEQUENCE</scope>
</reference>
<keyword evidence="8" id="KW-0472">Membrane</keyword>
<keyword evidence="6" id="KW-1015">Disulfide bond</keyword>
<keyword evidence="3" id="KW-0732">Signal</keyword>
<keyword evidence="5 8" id="KW-0560">Oxidoreductase</keyword>
<dbReference type="InterPro" id="IPR039798">
    <property type="entry name" value="Sulfhydryl_oxidase"/>
</dbReference>
<dbReference type="Proteomes" id="UP001497512">
    <property type="component" value="Chromosome 8"/>
</dbReference>
<evidence type="ECO:0000256" key="3">
    <source>
        <dbReference type="ARBA" id="ARBA00022729"/>
    </source>
</evidence>
<dbReference type="InterPro" id="IPR036774">
    <property type="entry name" value="ERV/ALR_sulphydryl_oxid_sf"/>
</dbReference>
<dbReference type="PROSITE" id="PS51324">
    <property type="entry name" value="ERV_ALR"/>
    <property type="match status" value="1"/>
</dbReference>